<organism evidence="1 2">
    <name type="scientific">Lindgomyces ingoldianus</name>
    <dbReference type="NCBI Taxonomy" id="673940"/>
    <lineage>
        <taxon>Eukaryota</taxon>
        <taxon>Fungi</taxon>
        <taxon>Dikarya</taxon>
        <taxon>Ascomycota</taxon>
        <taxon>Pezizomycotina</taxon>
        <taxon>Dothideomycetes</taxon>
        <taxon>Pleosporomycetidae</taxon>
        <taxon>Pleosporales</taxon>
        <taxon>Lindgomycetaceae</taxon>
        <taxon>Lindgomyces</taxon>
    </lineage>
</organism>
<evidence type="ECO:0000313" key="1">
    <source>
        <dbReference type="EMBL" id="KAF2473000.1"/>
    </source>
</evidence>
<reference evidence="1" key="1">
    <citation type="journal article" date="2020" name="Stud. Mycol.">
        <title>101 Dothideomycetes genomes: a test case for predicting lifestyles and emergence of pathogens.</title>
        <authorList>
            <person name="Haridas S."/>
            <person name="Albert R."/>
            <person name="Binder M."/>
            <person name="Bloem J."/>
            <person name="Labutti K."/>
            <person name="Salamov A."/>
            <person name="Andreopoulos B."/>
            <person name="Baker S."/>
            <person name="Barry K."/>
            <person name="Bills G."/>
            <person name="Bluhm B."/>
            <person name="Cannon C."/>
            <person name="Castanera R."/>
            <person name="Culley D."/>
            <person name="Daum C."/>
            <person name="Ezra D."/>
            <person name="Gonzalez J."/>
            <person name="Henrissat B."/>
            <person name="Kuo A."/>
            <person name="Liang C."/>
            <person name="Lipzen A."/>
            <person name="Lutzoni F."/>
            <person name="Magnuson J."/>
            <person name="Mondo S."/>
            <person name="Nolan M."/>
            <person name="Ohm R."/>
            <person name="Pangilinan J."/>
            <person name="Park H.-J."/>
            <person name="Ramirez L."/>
            <person name="Alfaro M."/>
            <person name="Sun H."/>
            <person name="Tritt A."/>
            <person name="Yoshinaga Y."/>
            <person name="Zwiers L.-H."/>
            <person name="Turgeon B."/>
            <person name="Goodwin S."/>
            <person name="Spatafora J."/>
            <person name="Crous P."/>
            <person name="Grigoriev I."/>
        </authorList>
    </citation>
    <scope>NUCLEOTIDE SEQUENCE</scope>
    <source>
        <strain evidence="1">ATCC 200398</strain>
    </source>
</reference>
<dbReference type="EMBL" id="MU003501">
    <property type="protein sequence ID" value="KAF2473000.1"/>
    <property type="molecule type" value="Genomic_DNA"/>
</dbReference>
<dbReference type="Proteomes" id="UP000799755">
    <property type="component" value="Unassembled WGS sequence"/>
</dbReference>
<gene>
    <name evidence="1" type="ORF">BDR25DRAFT_302548</name>
</gene>
<keyword evidence="2" id="KW-1185">Reference proteome</keyword>
<protein>
    <submittedName>
        <fullName evidence="1">Ribonuclease III</fullName>
    </submittedName>
</protein>
<comment type="caution">
    <text evidence="1">The sequence shown here is derived from an EMBL/GenBank/DDBJ whole genome shotgun (WGS) entry which is preliminary data.</text>
</comment>
<sequence>MKRIRISRCGTQLLAQPSSRRPPCPCAPPLQRHITPHNYRIQSRWQSTAVLADDAENTVQPKTKYPPEVLPSPHPSASRDSAKLSALRSRLSLPPRFPLETLARTLVHPSADPNSAFNNGSLSILGSNLLGYYTTEYFLCNYPRLPMSVVFAAQYAYIGPKALATIACEWGIEAAAEPGGEVDPGLLQFRRLRSGDDIPDALKLKIPKKWNITTTHKILTSDEFGSASRQPAPEELARQPVPLEEAAQSFVRALIGSLHLHLGPPAVKRFYRDHFLSRHLDLDKLFDFRTPTRDLSRLCAREGFEAPVARLISETGRLSRHPVFVVGVYSGKDKLGEGAGSSLDEARVRAAAAALKGWYLYRPVEVTVPSSTEGGMGADKWRPNMVDCGEVIV</sequence>
<accession>A0ACB6R3V3</accession>
<evidence type="ECO:0000313" key="2">
    <source>
        <dbReference type="Proteomes" id="UP000799755"/>
    </source>
</evidence>
<name>A0ACB6R3V3_9PLEO</name>
<proteinExistence type="predicted"/>